<evidence type="ECO:0000256" key="3">
    <source>
        <dbReference type="PROSITE-ProRule" id="PRU00023"/>
    </source>
</evidence>
<dbReference type="Pfam" id="PF12796">
    <property type="entry name" value="Ank_2"/>
    <property type="match status" value="1"/>
</dbReference>
<evidence type="ECO:0000313" key="6">
    <source>
        <dbReference type="Proteomes" id="UP001595828"/>
    </source>
</evidence>
<dbReference type="PROSITE" id="PS50088">
    <property type="entry name" value="ANK_REPEAT"/>
    <property type="match status" value="3"/>
</dbReference>
<organism evidence="5 6">
    <name type="scientific">Novosphingobium tardum</name>
    <dbReference type="NCBI Taxonomy" id="1538021"/>
    <lineage>
        <taxon>Bacteria</taxon>
        <taxon>Pseudomonadati</taxon>
        <taxon>Pseudomonadota</taxon>
        <taxon>Alphaproteobacteria</taxon>
        <taxon>Sphingomonadales</taxon>
        <taxon>Sphingomonadaceae</taxon>
        <taxon>Novosphingobium</taxon>
    </lineage>
</organism>
<proteinExistence type="predicted"/>
<dbReference type="PANTHER" id="PTHR24171">
    <property type="entry name" value="ANKYRIN REPEAT DOMAIN-CONTAINING PROTEIN 39-RELATED"/>
    <property type="match status" value="1"/>
</dbReference>
<dbReference type="InterPro" id="IPR036770">
    <property type="entry name" value="Ankyrin_rpt-contain_sf"/>
</dbReference>
<reference evidence="6" key="1">
    <citation type="journal article" date="2019" name="Int. J. Syst. Evol. Microbiol.">
        <title>The Global Catalogue of Microorganisms (GCM) 10K type strain sequencing project: providing services to taxonomists for standard genome sequencing and annotation.</title>
        <authorList>
            <consortium name="The Broad Institute Genomics Platform"/>
            <consortium name="The Broad Institute Genome Sequencing Center for Infectious Disease"/>
            <person name="Wu L."/>
            <person name="Ma J."/>
        </authorList>
    </citation>
    <scope>NUCLEOTIDE SEQUENCE [LARGE SCALE GENOMIC DNA]</scope>
    <source>
        <strain evidence="6">CGMCC 1.12989</strain>
    </source>
</reference>
<feature type="repeat" description="ANK" evidence="3">
    <location>
        <begin position="66"/>
        <end position="98"/>
    </location>
</feature>
<dbReference type="Proteomes" id="UP001595828">
    <property type="component" value="Unassembled WGS sequence"/>
</dbReference>
<dbReference type="InterPro" id="IPR002110">
    <property type="entry name" value="Ankyrin_rpt"/>
</dbReference>
<accession>A0ABV8RPE2</accession>
<name>A0ABV8RPE2_9SPHN</name>
<dbReference type="Pfam" id="PF00023">
    <property type="entry name" value="Ank"/>
    <property type="match status" value="1"/>
</dbReference>
<dbReference type="EMBL" id="JBHSDR010000004">
    <property type="protein sequence ID" value="MFC4294968.1"/>
    <property type="molecule type" value="Genomic_DNA"/>
</dbReference>
<dbReference type="SUPFAM" id="SSF48403">
    <property type="entry name" value="Ankyrin repeat"/>
    <property type="match status" value="1"/>
</dbReference>
<dbReference type="RefSeq" id="WP_379538447.1">
    <property type="nucleotide sequence ID" value="NZ_JBHSDR010000004.1"/>
</dbReference>
<evidence type="ECO:0000256" key="4">
    <source>
        <dbReference type="SAM" id="SignalP"/>
    </source>
</evidence>
<keyword evidence="6" id="KW-1185">Reference proteome</keyword>
<feature type="repeat" description="ANK" evidence="3">
    <location>
        <begin position="132"/>
        <end position="164"/>
    </location>
</feature>
<protein>
    <submittedName>
        <fullName evidence="5">Ankyrin repeat domain-containing protein</fullName>
    </submittedName>
</protein>
<evidence type="ECO:0000256" key="1">
    <source>
        <dbReference type="ARBA" id="ARBA00022737"/>
    </source>
</evidence>
<dbReference type="Gene3D" id="1.25.40.20">
    <property type="entry name" value="Ankyrin repeat-containing domain"/>
    <property type="match status" value="2"/>
</dbReference>
<gene>
    <name evidence="5" type="ORF">ACFO0A_07845</name>
</gene>
<keyword evidence="4" id="KW-0732">Signal</keyword>
<dbReference type="SMART" id="SM00248">
    <property type="entry name" value="ANK"/>
    <property type="match status" value="3"/>
</dbReference>
<keyword evidence="2 3" id="KW-0040">ANK repeat</keyword>
<keyword evidence="1" id="KW-0677">Repeat</keyword>
<dbReference type="PROSITE" id="PS50297">
    <property type="entry name" value="ANK_REP_REGION"/>
    <property type="match status" value="3"/>
</dbReference>
<sequence length="205" mass="21516">MIGHRLSRAAAGLALAGALIVGTAAQAQFSGSYKFLEAVRKADGAEVTEALSEPGSTVVNTRDLSTGDTALHIVTARRDLVWIKFLLQHGANVNARNNKGETPLQAASNIGFVDGVELLLSLGARVDEANSTGETPLISAVHRKDAAMARVLLKAGADYKRSDNSGRTALDYAQLDGRSNPVLGEIETAMRAPVKKAAPVYGPKL</sequence>
<feature type="chain" id="PRO_5045141466" evidence="4">
    <location>
        <begin position="28"/>
        <end position="205"/>
    </location>
</feature>
<feature type="repeat" description="ANK" evidence="3">
    <location>
        <begin position="99"/>
        <end position="131"/>
    </location>
</feature>
<feature type="signal peptide" evidence="4">
    <location>
        <begin position="1"/>
        <end position="27"/>
    </location>
</feature>
<evidence type="ECO:0000256" key="2">
    <source>
        <dbReference type="ARBA" id="ARBA00023043"/>
    </source>
</evidence>
<evidence type="ECO:0000313" key="5">
    <source>
        <dbReference type="EMBL" id="MFC4294968.1"/>
    </source>
</evidence>
<comment type="caution">
    <text evidence="5">The sequence shown here is derived from an EMBL/GenBank/DDBJ whole genome shotgun (WGS) entry which is preliminary data.</text>
</comment>